<dbReference type="InterPro" id="IPR036866">
    <property type="entry name" value="RibonucZ/Hydroxyglut_hydro"/>
</dbReference>
<gene>
    <name evidence="1" type="ORF">A3A49_00530</name>
</gene>
<dbReference type="AlphaFoldDB" id="A0A1F5GZX7"/>
<proteinExistence type="predicted"/>
<dbReference type="Gene3D" id="3.60.15.10">
    <property type="entry name" value="Ribonuclease Z/Hydroxyacylglutathione hydrolase-like"/>
    <property type="match status" value="1"/>
</dbReference>
<name>A0A1F5GZX7_9BACT</name>
<reference evidence="1 2" key="1">
    <citation type="journal article" date="2016" name="Nat. Commun.">
        <title>Thousands of microbial genomes shed light on interconnected biogeochemical processes in an aquifer system.</title>
        <authorList>
            <person name="Anantharaman K."/>
            <person name="Brown C.T."/>
            <person name="Hug L.A."/>
            <person name="Sharon I."/>
            <person name="Castelle C.J."/>
            <person name="Probst A.J."/>
            <person name="Thomas B.C."/>
            <person name="Singh A."/>
            <person name="Wilkins M.J."/>
            <person name="Karaoz U."/>
            <person name="Brodie E.L."/>
            <person name="Williams K.H."/>
            <person name="Hubbard S.S."/>
            <person name="Banfield J.F."/>
        </authorList>
    </citation>
    <scope>NUCLEOTIDE SEQUENCE [LARGE SCALE GENOMIC DNA]</scope>
</reference>
<protein>
    <recommendedName>
        <fullName evidence="3">Lactamase</fullName>
    </recommendedName>
</protein>
<dbReference type="Proteomes" id="UP000176740">
    <property type="component" value="Unassembled WGS sequence"/>
</dbReference>
<dbReference type="PANTHER" id="PTHR42967:SF1">
    <property type="entry name" value="MBL FOLD METALLO-HYDROLASE"/>
    <property type="match status" value="1"/>
</dbReference>
<dbReference type="EMBL" id="MFBO01000031">
    <property type="protein sequence ID" value="OGD97446.1"/>
    <property type="molecule type" value="Genomic_DNA"/>
</dbReference>
<dbReference type="SUPFAM" id="SSF56281">
    <property type="entry name" value="Metallo-hydrolase/oxidoreductase"/>
    <property type="match status" value="1"/>
</dbReference>
<evidence type="ECO:0000313" key="1">
    <source>
        <dbReference type="EMBL" id="OGD97446.1"/>
    </source>
</evidence>
<evidence type="ECO:0000313" key="2">
    <source>
        <dbReference type="Proteomes" id="UP000176740"/>
    </source>
</evidence>
<accession>A0A1F5GZX7</accession>
<comment type="caution">
    <text evidence="1">The sequence shown here is derived from an EMBL/GenBank/DDBJ whole genome shotgun (WGS) entry which is preliminary data.</text>
</comment>
<dbReference type="STRING" id="1797725.A3A49_00530"/>
<evidence type="ECO:0008006" key="3">
    <source>
        <dbReference type="Google" id="ProtNLM"/>
    </source>
</evidence>
<organism evidence="1 2">
    <name type="scientific">Candidatus Curtissbacteria bacterium RIFCSPLOWO2_01_FULL_38_11b</name>
    <dbReference type="NCBI Taxonomy" id="1797725"/>
    <lineage>
        <taxon>Bacteria</taxon>
        <taxon>Candidatus Curtissiibacteriota</taxon>
    </lineage>
</organism>
<dbReference type="PANTHER" id="PTHR42967">
    <property type="entry name" value="METAL DEPENDENT HYDROLASE"/>
    <property type="match status" value="1"/>
</dbReference>
<dbReference type="Pfam" id="PF13483">
    <property type="entry name" value="Lactamase_B_3"/>
    <property type="match status" value="1"/>
</dbReference>
<sequence length="217" mass="24128">MVDIWWYGQACVRVKGKNASLVFDPYDAVFTGLKPLKLEANIVCVTHAHQDHNYVEAVRGVDGELPFVISGPGEYEKSGVNIVGVASYHDDKNGTERGKNTIYLTTIDEVNIVHLGDLGQKKLTQDQIEQLSLCDVVMIPVGGVYTITYKEAPDIIAVLEPKIVIPIHYRIPGLKFNLDPVDNFLKAMGKEAKPQAKLSISKERLPEELEIIVLEMQ</sequence>